<evidence type="ECO:0000313" key="8">
    <source>
        <dbReference type="Proteomes" id="UP001178507"/>
    </source>
</evidence>
<evidence type="ECO:0000256" key="1">
    <source>
        <dbReference type="ARBA" id="ARBA00007447"/>
    </source>
</evidence>
<sequence length="484" mass="51357">PLRPLTWSDRTSAGDPGLAAHSMLCPWRPALLALGLPRVLADYDAEKKIEHARLYGNVDEFAYYFVDLVVGTPPQRVSVILDTGSGVAAYPCANCGHCGHHIDPAFDVAKSSSSSWLQCSSGRCPVGRCSSGKCSYYQGYTEGSSISGFWFEDKVSLGDMIQHNPQVKARMGCHSNENNLFFTQKANGIMGIGPSSLSGEGILEKIFKDREHVSHKVFSICLAEWGGQFNVGGYDTSYHTGRLQRIPLNPGGFYGVGLSAMKVNGQTITSWGSTMIDSGTTYTYMRSSNYRALSSAIESYCSGGRCGGTKHGRNCWTLTHGVDKFPTIMVVFGSVETAWVPQAYFYRKHSTNSYCYGFEDDGPHANTVLGAVWMMHKDIIFDLDAKQVGIAAAKCPEHKERPAHVAQAAVTSAAPTAPATTAPATTVPATTAATTAAATTATTAATTVATTAATVSTWITGPATTAATTATTSTTVAAAAIASK</sequence>
<dbReference type="PANTHER" id="PTHR13683:SF375">
    <property type="entry name" value="PEPTIDASE A1 DOMAIN-CONTAINING PROTEIN"/>
    <property type="match status" value="1"/>
</dbReference>
<dbReference type="SUPFAM" id="SSF50630">
    <property type="entry name" value="Acid proteases"/>
    <property type="match status" value="1"/>
</dbReference>
<accession>A0AA36HZQ7</accession>
<dbReference type="PRINTS" id="PR00792">
    <property type="entry name" value="PEPSIN"/>
</dbReference>
<organism evidence="7 8">
    <name type="scientific">Effrenium voratum</name>
    <dbReference type="NCBI Taxonomy" id="2562239"/>
    <lineage>
        <taxon>Eukaryota</taxon>
        <taxon>Sar</taxon>
        <taxon>Alveolata</taxon>
        <taxon>Dinophyceae</taxon>
        <taxon>Suessiales</taxon>
        <taxon>Symbiodiniaceae</taxon>
        <taxon>Effrenium</taxon>
    </lineage>
</organism>
<gene>
    <name evidence="7" type="ORF">EVOR1521_LOCUS6246</name>
</gene>
<feature type="active site" evidence="5">
    <location>
        <position position="277"/>
    </location>
</feature>
<dbReference type="PANTHER" id="PTHR13683">
    <property type="entry name" value="ASPARTYL PROTEASES"/>
    <property type="match status" value="1"/>
</dbReference>
<keyword evidence="8" id="KW-1185">Reference proteome</keyword>
<reference evidence="7" key="1">
    <citation type="submission" date="2023-08" db="EMBL/GenBank/DDBJ databases">
        <authorList>
            <person name="Chen Y."/>
            <person name="Shah S."/>
            <person name="Dougan E. K."/>
            <person name="Thang M."/>
            <person name="Chan C."/>
        </authorList>
    </citation>
    <scope>NUCLEOTIDE SEQUENCE</scope>
</reference>
<keyword evidence="3" id="KW-0732">Signal</keyword>
<evidence type="ECO:0000256" key="2">
    <source>
        <dbReference type="ARBA" id="ARBA00022670"/>
    </source>
</evidence>
<feature type="non-terminal residue" evidence="7">
    <location>
        <position position="1"/>
    </location>
</feature>
<feature type="non-terminal residue" evidence="7">
    <location>
        <position position="484"/>
    </location>
</feature>
<dbReference type="EMBL" id="CAUJNA010000463">
    <property type="protein sequence ID" value="CAJ1377454.1"/>
    <property type="molecule type" value="Genomic_DNA"/>
</dbReference>
<evidence type="ECO:0000256" key="5">
    <source>
        <dbReference type="PIRSR" id="PIRSR601461-1"/>
    </source>
</evidence>
<dbReference type="InterPro" id="IPR001461">
    <property type="entry name" value="Aspartic_peptidase_A1"/>
</dbReference>
<comment type="caution">
    <text evidence="7">The sequence shown here is derived from an EMBL/GenBank/DDBJ whole genome shotgun (WGS) entry which is preliminary data.</text>
</comment>
<dbReference type="Pfam" id="PF00026">
    <property type="entry name" value="Asp"/>
    <property type="match status" value="1"/>
</dbReference>
<dbReference type="GO" id="GO:0006508">
    <property type="term" value="P:proteolysis"/>
    <property type="evidence" value="ECO:0007669"/>
    <property type="project" value="UniProtKB-KW"/>
</dbReference>
<protein>
    <recommendedName>
        <fullName evidence="6">Peptidase A1 domain-containing protein</fullName>
    </recommendedName>
</protein>
<evidence type="ECO:0000256" key="3">
    <source>
        <dbReference type="ARBA" id="ARBA00022729"/>
    </source>
</evidence>
<name>A0AA36HZQ7_9DINO</name>
<dbReference type="AlphaFoldDB" id="A0AA36HZQ7"/>
<dbReference type="GO" id="GO:0004190">
    <property type="term" value="F:aspartic-type endopeptidase activity"/>
    <property type="evidence" value="ECO:0007669"/>
    <property type="project" value="InterPro"/>
</dbReference>
<evidence type="ECO:0000259" key="6">
    <source>
        <dbReference type="PROSITE" id="PS51767"/>
    </source>
</evidence>
<keyword evidence="4" id="KW-0378">Hydrolase</keyword>
<dbReference type="InterPro" id="IPR021109">
    <property type="entry name" value="Peptidase_aspartic_dom_sf"/>
</dbReference>
<proteinExistence type="inferred from homology"/>
<comment type="similarity">
    <text evidence="1">Belongs to the peptidase A1 family.</text>
</comment>
<feature type="domain" description="Peptidase A1" evidence="6">
    <location>
        <begin position="64"/>
        <end position="391"/>
    </location>
</feature>
<dbReference type="PROSITE" id="PS51767">
    <property type="entry name" value="PEPTIDASE_A1"/>
    <property type="match status" value="1"/>
</dbReference>
<keyword evidence="2" id="KW-0645">Protease</keyword>
<dbReference type="Proteomes" id="UP001178507">
    <property type="component" value="Unassembled WGS sequence"/>
</dbReference>
<evidence type="ECO:0000313" key="7">
    <source>
        <dbReference type="EMBL" id="CAJ1377454.1"/>
    </source>
</evidence>
<dbReference type="InterPro" id="IPR033121">
    <property type="entry name" value="PEPTIDASE_A1"/>
</dbReference>
<dbReference type="Gene3D" id="2.40.70.10">
    <property type="entry name" value="Acid Proteases"/>
    <property type="match status" value="2"/>
</dbReference>
<feature type="active site" evidence="5">
    <location>
        <position position="82"/>
    </location>
</feature>
<evidence type="ECO:0000256" key="4">
    <source>
        <dbReference type="ARBA" id="ARBA00022801"/>
    </source>
</evidence>